<keyword evidence="2" id="KW-0812">Transmembrane</keyword>
<gene>
    <name evidence="3" type="ORF">A2257_01065</name>
</gene>
<comment type="caution">
    <text evidence="3">The sequence shown here is derived from an EMBL/GenBank/DDBJ whole genome shotgun (WGS) entry which is preliminary data.</text>
</comment>
<protein>
    <recommendedName>
        <fullName evidence="5">DUF5050 domain-containing protein</fullName>
    </recommendedName>
</protein>
<feature type="transmembrane region" description="Helical" evidence="2">
    <location>
        <begin position="7"/>
        <end position="29"/>
    </location>
</feature>
<dbReference type="AlphaFoldDB" id="A0A1F5S2K9"/>
<evidence type="ECO:0000256" key="1">
    <source>
        <dbReference type="SAM" id="MobiDB-lite"/>
    </source>
</evidence>
<organism evidence="3 4">
    <name type="scientific">Candidatus Falkowbacteria bacterium RIFOXYA2_FULL_38_12</name>
    <dbReference type="NCBI Taxonomy" id="1797993"/>
    <lineage>
        <taxon>Bacteria</taxon>
        <taxon>Candidatus Falkowiibacteriota</taxon>
    </lineage>
</organism>
<keyword evidence="2" id="KW-1133">Transmembrane helix</keyword>
<dbReference type="InterPro" id="IPR011659">
    <property type="entry name" value="WD40"/>
</dbReference>
<accession>A0A1F5S2K9</accession>
<proteinExistence type="predicted"/>
<evidence type="ECO:0000313" key="4">
    <source>
        <dbReference type="Proteomes" id="UP000177407"/>
    </source>
</evidence>
<dbReference type="Proteomes" id="UP000177407">
    <property type="component" value="Unassembled WGS sequence"/>
</dbReference>
<dbReference type="Pfam" id="PF07676">
    <property type="entry name" value="PD40"/>
    <property type="match status" value="1"/>
</dbReference>
<keyword evidence="2" id="KW-0472">Membrane</keyword>
<dbReference type="InterPro" id="IPR011042">
    <property type="entry name" value="6-blade_b-propeller_TolB-like"/>
</dbReference>
<sequence>MNFNWKKILAVIGFTVATIGLAYLLYFLFFKPAPEVIIPETPEETVSGQLPSAGKGVQKPTEETTPSETFLPVSGPILRPPAPLPAQVSEIAQGGSTWAATLTQKPAKAVTLSEDGQNLQYYDKSEGKFYRITPDGKTTILSDKIFKDVDKVNWAPNANKAVLEFPDGSNVVFDFATQKQITLPKHWEKFDFSPDSTQISGISMGVSPDNRWLFTANADGTNAQTIEPVGENGDKVKVSWSPNNQIIATSRTGEAQGFDRQMILMVGKNGENYKGLMVEGWGFDYKWSPTGKNILYNVYNSASDYKPLLWISGAQGDNIGEGRKSLGINTWAEKCDYSDENTIYCAVPQNLERGAGMAPSLSNYTPDIFYKIDLKTGLKSVIATPYPNKTAESLTVSPDGQYLFFTDKGSGQLNRIRLR</sequence>
<evidence type="ECO:0000256" key="2">
    <source>
        <dbReference type="SAM" id="Phobius"/>
    </source>
</evidence>
<evidence type="ECO:0008006" key="5">
    <source>
        <dbReference type="Google" id="ProtNLM"/>
    </source>
</evidence>
<reference evidence="3 4" key="1">
    <citation type="journal article" date="2016" name="Nat. Commun.">
        <title>Thousands of microbial genomes shed light on interconnected biogeochemical processes in an aquifer system.</title>
        <authorList>
            <person name="Anantharaman K."/>
            <person name="Brown C.T."/>
            <person name="Hug L.A."/>
            <person name="Sharon I."/>
            <person name="Castelle C.J."/>
            <person name="Probst A.J."/>
            <person name="Thomas B.C."/>
            <person name="Singh A."/>
            <person name="Wilkins M.J."/>
            <person name="Karaoz U."/>
            <person name="Brodie E.L."/>
            <person name="Williams K.H."/>
            <person name="Hubbard S.S."/>
            <person name="Banfield J.F."/>
        </authorList>
    </citation>
    <scope>NUCLEOTIDE SEQUENCE [LARGE SCALE GENOMIC DNA]</scope>
</reference>
<feature type="region of interest" description="Disordered" evidence="1">
    <location>
        <begin position="42"/>
        <end position="72"/>
    </location>
</feature>
<dbReference type="SUPFAM" id="SSF82171">
    <property type="entry name" value="DPP6 N-terminal domain-like"/>
    <property type="match status" value="1"/>
</dbReference>
<dbReference type="EMBL" id="MFGA01000018">
    <property type="protein sequence ID" value="OGF20909.1"/>
    <property type="molecule type" value="Genomic_DNA"/>
</dbReference>
<dbReference type="Gene3D" id="2.120.10.30">
    <property type="entry name" value="TolB, C-terminal domain"/>
    <property type="match status" value="1"/>
</dbReference>
<evidence type="ECO:0000313" key="3">
    <source>
        <dbReference type="EMBL" id="OGF20909.1"/>
    </source>
</evidence>
<name>A0A1F5S2K9_9BACT</name>